<dbReference type="AlphaFoldDB" id="A0A0C9Z7D7"/>
<organism evidence="1 2">
    <name type="scientific">Pisolithus microcarpus 441</name>
    <dbReference type="NCBI Taxonomy" id="765257"/>
    <lineage>
        <taxon>Eukaryota</taxon>
        <taxon>Fungi</taxon>
        <taxon>Dikarya</taxon>
        <taxon>Basidiomycota</taxon>
        <taxon>Agaricomycotina</taxon>
        <taxon>Agaricomycetes</taxon>
        <taxon>Agaricomycetidae</taxon>
        <taxon>Boletales</taxon>
        <taxon>Sclerodermatineae</taxon>
        <taxon>Pisolithaceae</taxon>
        <taxon>Pisolithus</taxon>
    </lineage>
</organism>
<protein>
    <submittedName>
        <fullName evidence="1">Uncharacterized protein</fullName>
    </submittedName>
</protein>
<dbReference type="Proteomes" id="UP000054018">
    <property type="component" value="Unassembled WGS sequence"/>
</dbReference>
<sequence length="96" mass="11178">MYREAGHVLTNFHIPVSRRRCQFRDRQSTDQDVQFPHTVRGKLFMKPMGTKVAASMRLDAWTQTFRAEPSRHVALPGDATEEADIAEMHFAWIIYD</sequence>
<dbReference type="HOGENOM" id="CLU_2360536_0_0_1"/>
<keyword evidence="2" id="KW-1185">Reference proteome</keyword>
<gene>
    <name evidence="1" type="ORF">PISMIDRAFT_355855</name>
</gene>
<proteinExistence type="predicted"/>
<accession>A0A0C9Z7D7</accession>
<evidence type="ECO:0000313" key="2">
    <source>
        <dbReference type="Proteomes" id="UP000054018"/>
    </source>
</evidence>
<name>A0A0C9Z7D7_9AGAM</name>
<reference evidence="2" key="2">
    <citation type="submission" date="2015-01" db="EMBL/GenBank/DDBJ databases">
        <title>Evolutionary Origins and Diversification of the Mycorrhizal Mutualists.</title>
        <authorList>
            <consortium name="DOE Joint Genome Institute"/>
            <consortium name="Mycorrhizal Genomics Consortium"/>
            <person name="Kohler A."/>
            <person name="Kuo A."/>
            <person name="Nagy L.G."/>
            <person name="Floudas D."/>
            <person name="Copeland A."/>
            <person name="Barry K.W."/>
            <person name="Cichocki N."/>
            <person name="Veneault-Fourrey C."/>
            <person name="LaButti K."/>
            <person name="Lindquist E.A."/>
            <person name="Lipzen A."/>
            <person name="Lundell T."/>
            <person name="Morin E."/>
            <person name="Murat C."/>
            <person name="Riley R."/>
            <person name="Ohm R."/>
            <person name="Sun H."/>
            <person name="Tunlid A."/>
            <person name="Henrissat B."/>
            <person name="Grigoriev I.V."/>
            <person name="Hibbett D.S."/>
            <person name="Martin F."/>
        </authorList>
    </citation>
    <scope>NUCLEOTIDE SEQUENCE [LARGE SCALE GENOMIC DNA]</scope>
    <source>
        <strain evidence="2">441</strain>
    </source>
</reference>
<reference evidence="1 2" key="1">
    <citation type="submission" date="2014-04" db="EMBL/GenBank/DDBJ databases">
        <authorList>
            <consortium name="DOE Joint Genome Institute"/>
            <person name="Kuo A."/>
            <person name="Kohler A."/>
            <person name="Costa M.D."/>
            <person name="Nagy L.G."/>
            <person name="Floudas D."/>
            <person name="Copeland A."/>
            <person name="Barry K.W."/>
            <person name="Cichocki N."/>
            <person name="Veneault-Fourrey C."/>
            <person name="LaButti K."/>
            <person name="Lindquist E.A."/>
            <person name="Lipzen A."/>
            <person name="Lundell T."/>
            <person name="Morin E."/>
            <person name="Murat C."/>
            <person name="Sun H."/>
            <person name="Tunlid A."/>
            <person name="Henrissat B."/>
            <person name="Grigoriev I.V."/>
            <person name="Hibbett D.S."/>
            <person name="Martin F."/>
            <person name="Nordberg H.P."/>
            <person name="Cantor M.N."/>
            <person name="Hua S.X."/>
        </authorList>
    </citation>
    <scope>NUCLEOTIDE SEQUENCE [LARGE SCALE GENOMIC DNA]</scope>
    <source>
        <strain evidence="1 2">441</strain>
    </source>
</reference>
<evidence type="ECO:0000313" key="1">
    <source>
        <dbReference type="EMBL" id="KIK25206.1"/>
    </source>
</evidence>
<dbReference type="EMBL" id="KN833710">
    <property type="protein sequence ID" value="KIK25206.1"/>
    <property type="molecule type" value="Genomic_DNA"/>
</dbReference>